<dbReference type="EMBL" id="REFC01000011">
    <property type="protein sequence ID" value="RMA65872.1"/>
    <property type="molecule type" value="Genomic_DNA"/>
</dbReference>
<accession>A0A3L9ZGL5</accession>
<dbReference type="Gene3D" id="3.40.630.10">
    <property type="entry name" value="Zn peptidases"/>
    <property type="match status" value="1"/>
</dbReference>
<dbReference type="RefSeq" id="WP_121905901.1">
    <property type="nucleotide sequence ID" value="NZ_REFC01000011.1"/>
</dbReference>
<evidence type="ECO:0000256" key="8">
    <source>
        <dbReference type="ARBA" id="ARBA00031512"/>
    </source>
</evidence>
<dbReference type="Proteomes" id="UP000271339">
    <property type="component" value="Unassembled WGS sequence"/>
</dbReference>
<keyword evidence="9" id="KW-0472">Membrane</keyword>
<evidence type="ECO:0000256" key="6">
    <source>
        <dbReference type="ARBA" id="ARBA00022989"/>
    </source>
</evidence>
<feature type="transmembrane region" description="Helical" evidence="9">
    <location>
        <begin position="327"/>
        <end position="347"/>
    </location>
</feature>
<keyword evidence="6 9" id="KW-1133">Transmembrane helix</keyword>
<gene>
    <name evidence="11" type="ORF">BXY75_0286</name>
</gene>
<feature type="transmembrane region" description="Helical" evidence="9">
    <location>
        <begin position="359"/>
        <end position="382"/>
    </location>
</feature>
<dbReference type="PANTHER" id="PTHR12147:SF58">
    <property type="entry name" value="VACUOLAR MEMBRANE PROTEASE"/>
    <property type="match status" value="1"/>
</dbReference>
<sequence>MKRSFPLLSFLLIIGLIYYSFYSLMPQKGSPSSVSETEFSTQRALIPLKEISKAPHYHGSEEQKNVRNYLLKELQSLGLETETQEGFVLNPEFGTLDKPINIVARLKGVNSSKSLLLHTHYDSALVPSFGASDAGSGIVTILESLRAFKATGKQPKNDIIVLFSDSEEIDLEGARLFQANHPWAKNIGIALNFEARGSGGPSVMILESNGGNQNLIKAFIEANPEYPVASSLMYSVYKMLPNKTDSTVLREGGDIDCFFFAFMDDHFDYHTANDTVENLDINSLAHQGSYLLPLLTYFADADLSNLKSDVDDVYVNMPFVKMIHYPFAWILPMIIISCVILIVLIFFGIRKKKLNARDILKGFIPFLLSLIICGILGFYGWKLLLAIYPQYEEVQQGFKYNGHAYIAAFVFLSLAILFYLYDRFSKRENVVSIFIAPIIFWIIINVVVFLFLKGAGYFIIPVFFGLLSLWLLVRQQKANLLLMALLAAPAIFLYAPLIQLFPVALGSDHVVISCVFTVLLFGLLIPVLGFYNNKSIFSIGSFVLAIIFLISAHFKSDFSEKRQKPNSLIYYENADSGNAYWLTYDKILDDWTKGYLGKSPEAASKYVNYSSGSKYNKGYTFASEAPQKEISDFETVLQKDTIENGSRNVTFTIFPKRHINQLSLYADTTITFQSLAFNGQEMPKNSSGNVERTRASLLRYIVANNDSLEVSYTTKQDIEVPFTVLEYSFDLMSNNQFTINKRPKYTMPKPFIITDAIVVKKTISINTMQKRTLDSITPQINE</sequence>
<evidence type="ECO:0000256" key="4">
    <source>
        <dbReference type="ARBA" id="ARBA00017435"/>
    </source>
</evidence>
<evidence type="ECO:0000313" key="12">
    <source>
        <dbReference type="Proteomes" id="UP000271339"/>
    </source>
</evidence>
<evidence type="ECO:0000256" key="7">
    <source>
        <dbReference type="ARBA" id="ARBA00023180"/>
    </source>
</evidence>
<evidence type="ECO:0000256" key="5">
    <source>
        <dbReference type="ARBA" id="ARBA00022554"/>
    </source>
</evidence>
<dbReference type="InterPro" id="IPR007484">
    <property type="entry name" value="Peptidase_M28"/>
</dbReference>
<feature type="domain" description="Peptidase M28" evidence="10">
    <location>
        <begin position="101"/>
        <end position="292"/>
    </location>
</feature>
<feature type="transmembrane region" description="Helical" evidence="9">
    <location>
        <begin position="510"/>
        <end position="531"/>
    </location>
</feature>
<evidence type="ECO:0000259" key="10">
    <source>
        <dbReference type="Pfam" id="PF04389"/>
    </source>
</evidence>
<comment type="function">
    <text evidence="1">May be involved in vacuolar sorting and osmoregulation.</text>
</comment>
<dbReference type="OrthoDB" id="9778250at2"/>
<dbReference type="SUPFAM" id="SSF53187">
    <property type="entry name" value="Zn-dependent exopeptidases"/>
    <property type="match status" value="1"/>
</dbReference>
<keyword evidence="12" id="KW-1185">Reference proteome</keyword>
<feature type="transmembrane region" description="Helical" evidence="9">
    <location>
        <begin position="480"/>
        <end position="498"/>
    </location>
</feature>
<feature type="transmembrane region" description="Helical" evidence="9">
    <location>
        <begin position="536"/>
        <end position="554"/>
    </location>
</feature>
<keyword evidence="5" id="KW-0926">Vacuole</keyword>
<feature type="transmembrane region" description="Helical" evidence="9">
    <location>
        <begin position="7"/>
        <end position="25"/>
    </location>
</feature>
<dbReference type="PANTHER" id="PTHR12147">
    <property type="entry name" value="METALLOPEPTIDASE M28 FAMILY MEMBER"/>
    <property type="match status" value="1"/>
</dbReference>
<feature type="transmembrane region" description="Helical" evidence="9">
    <location>
        <begin position="457"/>
        <end position="473"/>
    </location>
</feature>
<dbReference type="GO" id="GO:0006508">
    <property type="term" value="P:proteolysis"/>
    <property type="evidence" value="ECO:0007669"/>
    <property type="project" value="InterPro"/>
</dbReference>
<dbReference type="AlphaFoldDB" id="A0A3L9ZGL5"/>
<dbReference type="GO" id="GO:0008235">
    <property type="term" value="F:metalloexopeptidase activity"/>
    <property type="evidence" value="ECO:0007669"/>
    <property type="project" value="InterPro"/>
</dbReference>
<evidence type="ECO:0000256" key="1">
    <source>
        <dbReference type="ARBA" id="ARBA00003273"/>
    </source>
</evidence>
<reference evidence="11 12" key="1">
    <citation type="submission" date="2018-10" db="EMBL/GenBank/DDBJ databases">
        <title>Genomic Encyclopedia of Archaeal and Bacterial Type Strains, Phase II (KMG-II): from individual species to whole genera.</title>
        <authorList>
            <person name="Goeker M."/>
        </authorList>
    </citation>
    <scope>NUCLEOTIDE SEQUENCE [LARGE SCALE GENOMIC DNA]</scope>
    <source>
        <strain evidence="11 12">DSM 23424</strain>
    </source>
</reference>
<comment type="similarity">
    <text evidence="3">Belongs to the peptidase M28 family.</text>
</comment>
<keyword evidence="7" id="KW-0325">Glycoprotein</keyword>
<evidence type="ECO:0000256" key="9">
    <source>
        <dbReference type="SAM" id="Phobius"/>
    </source>
</evidence>
<protein>
    <recommendedName>
        <fullName evidence="4">Vacuolar membrane protease</fullName>
    </recommendedName>
    <alternativeName>
        <fullName evidence="8">FXNA-related family protease 1</fullName>
    </alternativeName>
</protein>
<feature type="transmembrane region" description="Helical" evidence="9">
    <location>
        <begin position="433"/>
        <end position="451"/>
    </location>
</feature>
<comment type="subcellular location">
    <subcellularLocation>
        <location evidence="2">Vacuole membrane</location>
        <topology evidence="2">Multi-pass membrane protein</topology>
    </subcellularLocation>
</comment>
<feature type="transmembrane region" description="Helical" evidence="9">
    <location>
        <begin position="402"/>
        <end position="421"/>
    </location>
</feature>
<organism evidence="11 12">
    <name type="scientific">Ulvibacter antarcticus</name>
    <dbReference type="NCBI Taxonomy" id="442714"/>
    <lineage>
        <taxon>Bacteria</taxon>
        <taxon>Pseudomonadati</taxon>
        <taxon>Bacteroidota</taxon>
        <taxon>Flavobacteriia</taxon>
        <taxon>Flavobacteriales</taxon>
        <taxon>Flavobacteriaceae</taxon>
        <taxon>Ulvibacter</taxon>
    </lineage>
</organism>
<comment type="caution">
    <text evidence="11">The sequence shown here is derived from an EMBL/GenBank/DDBJ whole genome shotgun (WGS) entry which is preliminary data.</text>
</comment>
<name>A0A3L9ZGL5_9FLAO</name>
<proteinExistence type="inferred from homology"/>
<keyword evidence="9" id="KW-0812">Transmembrane</keyword>
<evidence type="ECO:0000256" key="2">
    <source>
        <dbReference type="ARBA" id="ARBA00004128"/>
    </source>
</evidence>
<dbReference type="GO" id="GO:0005774">
    <property type="term" value="C:vacuolar membrane"/>
    <property type="evidence" value="ECO:0007669"/>
    <property type="project" value="UniProtKB-SubCell"/>
</dbReference>
<dbReference type="Pfam" id="PF04389">
    <property type="entry name" value="Peptidase_M28"/>
    <property type="match status" value="1"/>
</dbReference>
<dbReference type="InterPro" id="IPR045175">
    <property type="entry name" value="M28_fam"/>
</dbReference>
<evidence type="ECO:0000313" key="11">
    <source>
        <dbReference type="EMBL" id="RMA65872.1"/>
    </source>
</evidence>
<evidence type="ECO:0000256" key="3">
    <source>
        <dbReference type="ARBA" id="ARBA00010918"/>
    </source>
</evidence>